<dbReference type="InterPro" id="IPR000415">
    <property type="entry name" value="Nitroreductase-like"/>
</dbReference>
<dbReference type="PANTHER" id="PTHR43425">
    <property type="entry name" value="OXYGEN-INSENSITIVE NADPH NITROREDUCTASE"/>
    <property type="match status" value="1"/>
</dbReference>
<sequence length="277" mass="29839">MSVPLPESLSIRYGTHAPNLQAPDAALPVLEQILNHRSVRHFLPDALPEGTLEMLVAAAQSAATSSNLQAWSVVAVEAPERRAQLAELVGQQKHVRQAPLFLAWLADVSRIERLAQYQQQRAEGVQYLDTTLLAVIDAALAAQNAVLAAEALGLGTVYIGGLRNQPEAVAELLGTPAGVFPIFGLVVGRPDPAARPAAIKPRLAQSAVLHRERYQVAQNLEDEIGDFDQRLGAFQAEQGMPASAWSQQVVTRLRDAAALHGRDQLSQSLQRAGLSLR</sequence>
<dbReference type="EMBL" id="FOGD01000001">
    <property type="protein sequence ID" value="SEQ43134.1"/>
    <property type="molecule type" value="Genomic_DNA"/>
</dbReference>
<dbReference type="AlphaFoldDB" id="A0A1H9FZ62"/>
<keyword evidence="3 5" id="KW-0288">FMN</keyword>
<dbReference type="Proteomes" id="UP000199766">
    <property type="component" value="Unassembled WGS sequence"/>
</dbReference>
<dbReference type="InterPro" id="IPR029479">
    <property type="entry name" value="Nitroreductase"/>
</dbReference>
<dbReference type="Gene3D" id="3.40.109.10">
    <property type="entry name" value="NADH Oxidase"/>
    <property type="match status" value="1"/>
</dbReference>
<dbReference type="SUPFAM" id="SSF55469">
    <property type="entry name" value="FMN-dependent nitroreductase-like"/>
    <property type="match status" value="1"/>
</dbReference>
<evidence type="ECO:0000313" key="7">
    <source>
        <dbReference type="EMBL" id="SEQ43134.1"/>
    </source>
</evidence>
<dbReference type="GO" id="GO:0016491">
    <property type="term" value="F:oxidoreductase activity"/>
    <property type="evidence" value="ECO:0007669"/>
    <property type="project" value="UniProtKB-UniRule"/>
</dbReference>
<comment type="similarity">
    <text evidence="1 5">Belongs to the flavin oxidoreductase frp family.</text>
</comment>
<evidence type="ECO:0000256" key="4">
    <source>
        <dbReference type="ARBA" id="ARBA00023002"/>
    </source>
</evidence>
<evidence type="ECO:0000256" key="5">
    <source>
        <dbReference type="PIRNR" id="PIRNR005426"/>
    </source>
</evidence>
<name>A0A1H9FZ62_9BURK</name>
<evidence type="ECO:0000256" key="3">
    <source>
        <dbReference type="ARBA" id="ARBA00022643"/>
    </source>
</evidence>
<keyword evidence="4 5" id="KW-0560">Oxidoreductase</keyword>
<dbReference type="InterPro" id="IPR016446">
    <property type="entry name" value="Flavin_OxRdtase_Frp"/>
</dbReference>
<dbReference type="CDD" id="cd02146">
    <property type="entry name" value="NfsA-like"/>
    <property type="match status" value="1"/>
</dbReference>
<evidence type="ECO:0000259" key="6">
    <source>
        <dbReference type="Pfam" id="PF00881"/>
    </source>
</evidence>
<dbReference type="Pfam" id="PF00881">
    <property type="entry name" value="Nitroreductase"/>
    <property type="match status" value="1"/>
</dbReference>
<protein>
    <submittedName>
        <fullName evidence="7">Nitroreductase</fullName>
    </submittedName>
</protein>
<keyword evidence="5" id="KW-0521">NADP</keyword>
<keyword evidence="2 5" id="KW-0285">Flavoprotein</keyword>
<accession>A0A1H9FZ62</accession>
<evidence type="ECO:0000313" key="8">
    <source>
        <dbReference type="Proteomes" id="UP000199766"/>
    </source>
</evidence>
<dbReference type="PANTHER" id="PTHR43425:SF2">
    <property type="entry name" value="OXYGEN-INSENSITIVE NADPH NITROREDUCTASE"/>
    <property type="match status" value="1"/>
</dbReference>
<dbReference type="PIRSF" id="PIRSF005426">
    <property type="entry name" value="Frp"/>
    <property type="match status" value="1"/>
</dbReference>
<dbReference type="STRING" id="180197.SAMN02982919_00675"/>
<keyword evidence="8" id="KW-1185">Reference proteome</keyword>
<feature type="domain" description="Nitroreductase" evidence="6">
    <location>
        <begin position="33"/>
        <end position="188"/>
    </location>
</feature>
<dbReference type="OrthoDB" id="3181400at2"/>
<gene>
    <name evidence="7" type="ORF">SAMN02982919_00675</name>
</gene>
<evidence type="ECO:0000256" key="2">
    <source>
        <dbReference type="ARBA" id="ARBA00022630"/>
    </source>
</evidence>
<evidence type="ECO:0000256" key="1">
    <source>
        <dbReference type="ARBA" id="ARBA00008366"/>
    </source>
</evidence>
<proteinExistence type="inferred from homology"/>
<reference evidence="7 8" key="1">
    <citation type="submission" date="2016-10" db="EMBL/GenBank/DDBJ databases">
        <authorList>
            <person name="de Groot N.N."/>
        </authorList>
    </citation>
    <scope>NUCLEOTIDE SEQUENCE [LARGE SCALE GENOMIC DNA]</scope>
    <source>
        <strain evidence="7 8">ATCC 35958</strain>
    </source>
</reference>
<dbReference type="RefSeq" id="WP_091452649.1">
    <property type="nucleotide sequence ID" value="NZ_FOGD01000001.1"/>
</dbReference>
<organism evidence="7 8">
    <name type="scientific">Giesbergeria anulus</name>
    <dbReference type="NCBI Taxonomy" id="180197"/>
    <lineage>
        <taxon>Bacteria</taxon>
        <taxon>Pseudomonadati</taxon>
        <taxon>Pseudomonadota</taxon>
        <taxon>Betaproteobacteria</taxon>
        <taxon>Burkholderiales</taxon>
        <taxon>Comamonadaceae</taxon>
        <taxon>Giesbergeria</taxon>
    </lineage>
</organism>